<proteinExistence type="predicted"/>
<dbReference type="Pfam" id="PF11382">
    <property type="entry name" value="MctB"/>
    <property type="match status" value="1"/>
</dbReference>
<reference evidence="2" key="1">
    <citation type="journal article" date="2021" name="PeerJ">
        <title>Extensive microbial diversity within the chicken gut microbiome revealed by metagenomics and culture.</title>
        <authorList>
            <person name="Gilroy R."/>
            <person name="Ravi A."/>
            <person name="Getino M."/>
            <person name="Pursley I."/>
            <person name="Horton D.L."/>
            <person name="Alikhan N.F."/>
            <person name="Baker D."/>
            <person name="Gharbi K."/>
            <person name="Hall N."/>
            <person name="Watson M."/>
            <person name="Adriaenssens E.M."/>
            <person name="Foster-Nyarko E."/>
            <person name="Jarju S."/>
            <person name="Secka A."/>
            <person name="Antonio M."/>
            <person name="Oren A."/>
            <person name="Chaudhuri R.R."/>
            <person name="La Ragione R."/>
            <person name="Hildebrand F."/>
            <person name="Pallen M.J."/>
        </authorList>
    </citation>
    <scope>NUCLEOTIDE SEQUENCE</scope>
    <source>
        <strain evidence="2">ChiGjej4B4-7305</strain>
    </source>
</reference>
<reference evidence="2" key="2">
    <citation type="submission" date="2021-04" db="EMBL/GenBank/DDBJ databases">
        <authorList>
            <person name="Gilroy R."/>
        </authorList>
    </citation>
    <scope>NUCLEOTIDE SEQUENCE</scope>
    <source>
        <strain evidence="2">ChiGjej4B4-7305</strain>
    </source>
</reference>
<dbReference type="InterPro" id="IPR021522">
    <property type="entry name" value="MctB"/>
</dbReference>
<comment type="caution">
    <text evidence="2">The sequence shown here is derived from an EMBL/GenBank/DDBJ whole genome shotgun (WGS) entry which is preliminary data.</text>
</comment>
<gene>
    <name evidence="2" type="ORF">H9815_02695</name>
</gene>
<organism evidence="2 3">
    <name type="scientific">Candidatus Ruania gallistercoris</name>
    <dbReference type="NCBI Taxonomy" id="2838746"/>
    <lineage>
        <taxon>Bacteria</taxon>
        <taxon>Bacillati</taxon>
        <taxon>Actinomycetota</taxon>
        <taxon>Actinomycetes</taxon>
        <taxon>Micrococcales</taxon>
        <taxon>Ruaniaceae</taxon>
        <taxon>Ruania</taxon>
    </lineage>
</organism>
<accession>A0A9D2ECI6</accession>
<feature type="coiled-coil region" evidence="1">
    <location>
        <begin position="34"/>
        <end position="61"/>
    </location>
</feature>
<sequence>MIDFRYHIVSLISVFLALAVGIVLGAGPLRDSIADELTGQVDQLRAEKEDLRAELDAAQISAQDRSTFITETAPRLLAGTLTDRSVAIVELPGADEDVTEAIAARLDQADATVVGTITLSDSWVDTGQASFRSGIAQNLVPSMNPAPAADAPSDLILAQALGQALTLRNPDQTDTSSAEATQMLELLRTSELITEDSRIEGPAYSTVILGPPSPEEPPTEQETAQLDELNAAFATVATGMSSTGEASVLVGSDDGPGSLLTAVRADEDIAEGLTTVDGVGTITGQVTVPLALAAAVAGAGGHFGVAEDVDAVLPAEEELSAPDPQQFALGPIEEQG</sequence>
<dbReference type="Proteomes" id="UP000824037">
    <property type="component" value="Unassembled WGS sequence"/>
</dbReference>
<protein>
    <submittedName>
        <fullName evidence="2">Copper transporter</fullName>
    </submittedName>
</protein>
<keyword evidence="1" id="KW-0175">Coiled coil</keyword>
<dbReference type="GO" id="GO:0016020">
    <property type="term" value="C:membrane"/>
    <property type="evidence" value="ECO:0007669"/>
    <property type="project" value="InterPro"/>
</dbReference>
<evidence type="ECO:0000313" key="2">
    <source>
        <dbReference type="EMBL" id="HIZ34661.1"/>
    </source>
</evidence>
<name>A0A9D2ECI6_9MICO</name>
<dbReference type="EMBL" id="DXBY01000049">
    <property type="protein sequence ID" value="HIZ34661.1"/>
    <property type="molecule type" value="Genomic_DNA"/>
</dbReference>
<dbReference type="GO" id="GO:0055070">
    <property type="term" value="P:copper ion homeostasis"/>
    <property type="evidence" value="ECO:0007669"/>
    <property type="project" value="InterPro"/>
</dbReference>
<evidence type="ECO:0000256" key="1">
    <source>
        <dbReference type="SAM" id="Coils"/>
    </source>
</evidence>
<evidence type="ECO:0000313" key="3">
    <source>
        <dbReference type="Proteomes" id="UP000824037"/>
    </source>
</evidence>
<dbReference type="AlphaFoldDB" id="A0A9D2ECI6"/>